<protein>
    <submittedName>
        <fullName evidence="1">Uncharacterized protein</fullName>
    </submittedName>
</protein>
<sequence length="152" mass="17398">MESNDYFSVESCSWDLTMNMATNVFGKLFLRSTSSSSSTMPEAIDHVGIIVYNRLLEYGHSGVLKSSIPRNGEDPMPQYPGCKLRKREFLGKTSKKRHEFVEWLVNMKYERFRWPKISGRFDARISSSPTTARLSEVCVPARSATLSFCRCH</sequence>
<dbReference type="AlphaFoldDB" id="A0A226E0A7"/>
<evidence type="ECO:0000313" key="1">
    <source>
        <dbReference type="EMBL" id="OXA50688.1"/>
    </source>
</evidence>
<proteinExistence type="predicted"/>
<dbReference type="Gene3D" id="3.90.1720.30">
    <property type="entry name" value="PPPDE domains"/>
    <property type="match status" value="1"/>
</dbReference>
<gene>
    <name evidence="1" type="ORF">Fcan01_14251</name>
</gene>
<dbReference type="EMBL" id="LNIX01000008">
    <property type="protein sequence ID" value="OXA50688.1"/>
    <property type="molecule type" value="Genomic_DNA"/>
</dbReference>
<comment type="caution">
    <text evidence="1">The sequence shown here is derived from an EMBL/GenBank/DDBJ whole genome shotgun (WGS) entry which is preliminary data.</text>
</comment>
<reference evidence="1 2" key="1">
    <citation type="submission" date="2015-12" db="EMBL/GenBank/DDBJ databases">
        <title>The genome of Folsomia candida.</title>
        <authorList>
            <person name="Faddeeva A."/>
            <person name="Derks M.F."/>
            <person name="Anvar Y."/>
            <person name="Smit S."/>
            <person name="Van Straalen N."/>
            <person name="Roelofs D."/>
        </authorList>
    </citation>
    <scope>NUCLEOTIDE SEQUENCE [LARGE SCALE GENOMIC DNA]</scope>
    <source>
        <strain evidence="1 2">VU population</strain>
        <tissue evidence="1">Whole body</tissue>
    </source>
</reference>
<name>A0A226E0A7_FOLCA</name>
<dbReference type="OrthoDB" id="21221at2759"/>
<evidence type="ECO:0000313" key="2">
    <source>
        <dbReference type="Proteomes" id="UP000198287"/>
    </source>
</evidence>
<accession>A0A226E0A7</accession>
<organism evidence="1 2">
    <name type="scientific">Folsomia candida</name>
    <name type="common">Springtail</name>
    <dbReference type="NCBI Taxonomy" id="158441"/>
    <lineage>
        <taxon>Eukaryota</taxon>
        <taxon>Metazoa</taxon>
        <taxon>Ecdysozoa</taxon>
        <taxon>Arthropoda</taxon>
        <taxon>Hexapoda</taxon>
        <taxon>Collembola</taxon>
        <taxon>Entomobryomorpha</taxon>
        <taxon>Isotomoidea</taxon>
        <taxon>Isotomidae</taxon>
        <taxon>Proisotominae</taxon>
        <taxon>Folsomia</taxon>
    </lineage>
</organism>
<dbReference type="Proteomes" id="UP000198287">
    <property type="component" value="Unassembled WGS sequence"/>
</dbReference>
<keyword evidence="2" id="KW-1185">Reference proteome</keyword>
<dbReference type="InterPro" id="IPR042266">
    <property type="entry name" value="PPPDE_sf"/>
</dbReference>